<evidence type="ECO:0000259" key="1">
    <source>
        <dbReference type="Pfam" id="PF07883"/>
    </source>
</evidence>
<dbReference type="PANTHER" id="PTHR43346:SF1">
    <property type="entry name" value="QUERCETIN 2,3-DIOXYGENASE-RELATED"/>
    <property type="match status" value="1"/>
</dbReference>
<dbReference type="PANTHER" id="PTHR43346">
    <property type="entry name" value="LIGAND BINDING DOMAIN PROTEIN, PUTATIVE (AFU_ORTHOLOGUE AFUA_6G14370)-RELATED"/>
    <property type="match status" value="1"/>
</dbReference>
<dbReference type="Gene3D" id="2.60.120.10">
    <property type="entry name" value="Jelly Rolls"/>
    <property type="match status" value="1"/>
</dbReference>
<dbReference type="InterPro" id="IPR014710">
    <property type="entry name" value="RmlC-like_jellyroll"/>
</dbReference>
<dbReference type="InterPro" id="IPR052538">
    <property type="entry name" value="Flavonoid_dioxygenase-like"/>
</dbReference>
<dbReference type="RefSeq" id="WP_024835739.1">
    <property type="nucleotide sequence ID" value="NZ_CP113524.1"/>
</dbReference>
<dbReference type="Proteomes" id="UP001163115">
    <property type="component" value="Chromosome"/>
</dbReference>
<gene>
    <name evidence="2" type="ORF">OW255_11740</name>
</gene>
<feature type="domain" description="Cupin type-2" evidence="1">
    <location>
        <begin position="56"/>
        <end position="131"/>
    </location>
</feature>
<dbReference type="SUPFAM" id="SSF51182">
    <property type="entry name" value="RmlC-like cupins"/>
    <property type="match status" value="1"/>
</dbReference>
<dbReference type="InterPro" id="IPR011051">
    <property type="entry name" value="RmlC_Cupin_sf"/>
</dbReference>
<dbReference type="InterPro" id="IPR013096">
    <property type="entry name" value="Cupin_2"/>
</dbReference>
<keyword evidence="3" id="KW-1185">Reference proteome</keyword>
<dbReference type="EMBL" id="CP113524">
    <property type="protein sequence ID" value="WAJ22253.1"/>
    <property type="molecule type" value="Genomic_DNA"/>
</dbReference>
<protein>
    <submittedName>
        <fullName evidence="2">Cupin domain-containing protein</fullName>
    </submittedName>
</protein>
<evidence type="ECO:0000313" key="3">
    <source>
        <dbReference type="Proteomes" id="UP001163115"/>
    </source>
</evidence>
<sequence>MSDLYDLNVTPVTDALPTFPYDFGPNPFVIDLNKAAQQNGNYRSTLWTGSQLQAVLMDIPVHELIGMEVHPDNDQMIRIEDGVGLIQFGADKFSFYDQYLAFPNYVIFVPAGTWHNIINIGDKPLKISSIYTPPNYPWNTVQETKMSEPVSANN</sequence>
<dbReference type="CDD" id="cd02223">
    <property type="entry name" value="cupin_Bh2720-like"/>
    <property type="match status" value="1"/>
</dbReference>
<reference evidence="2" key="1">
    <citation type="submission" date="2022-11" db="EMBL/GenBank/DDBJ databases">
        <title>Lacrimispora xylanolytica sy1, complete genome.</title>
        <authorList>
            <person name="Choi S."/>
        </authorList>
    </citation>
    <scope>NUCLEOTIDE SEQUENCE</scope>
    <source>
        <strain evidence="2">Sy1</strain>
    </source>
</reference>
<evidence type="ECO:0000313" key="2">
    <source>
        <dbReference type="EMBL" id="WAJ22253.1"/>
    </source>
</evidence>
<proteinExistence type="predicted"/>
<dbReference type="Pfam" id="PF07883">
    <property type="entry name" value="Cupin_2"/>
    <property type="match status" value="1"/>
</dbReference>
<organism evidence="2 3">
    <name type="scientific">Lacrimispora xylanolytica</name>
    <dbReference type="NCBI Taxonomy" id="29375"/>
    <lineage>
        <taxon>Bacteria</taxon>
        <taxon>Bacillati</taxon>
        <taxon>Bacillota</taxon>
        <taxon>Clostridia</taxon>
        <taxon>Lachnospirales</taxon>
        <taxon>Lachnospiraceae</taxon>
        <taxon>Lacrimispora</taxon>
    </lineage>
</organism>
<name>A0ABY7A7G4_9FIRM</name>
<accession>A0ABY7A7G4</accession>